<dbReference type="InterPro" id="IPR043502">
    <property type="entry name" value="DNA/RNA_pol_sf"/>
</dbReference>
<reference evidence="2 3" key="1">
    <citation type="submission" date="2019-08" db="EMBL/GenBank/DDBJ databases">
        <title>Draft genome sequences of two oriental melons (Cucumis melo L. var makuwa).</title>
        <authorList>
            <person name="Kwon S.-Y."/>
        </authorList>
    </citation>
    <scope>NUCLEOTIDE SEQUENCE [LARGE SCALE GENOMIC DNA]</scope>
    <source>
        <strain evidence="3">cv. Chang Bougi</strain>
        <tissue evidence="2">Leaf</tissue>
    </source>
</reference>
<dbReference type="Proteomes" id="UP000321947">
    <property type="component" value="Unassembled WGS sequence"/>
</dbReference>
<proteinExistence type="predicted"/>
<name>A0A5D3E3D5_CUCMM</name>
<protein>
    <submittedName>
        <fullName evidence="2">Ty3-gypsy retrotransposon protein</fullName>
    </submittedName>
</protein>
<dbReference type="CDD" id="cd01647">
    <property type="entry name" value="RT_LTR"/>
    <property type="match status" value="1"/>
</dbReference>
<dbReference type="Gene3D" id="3.30.70.270">
    <property type="match status" value="1"/>
</dbReference>
<evidence type="ECO:0000313" key="3">
    <source>
        <dbReference type="Proteomes" id="UP000321947"/>
    </source>
</evidence>
<dbReference type="InterPro" id="IPR043128">
    <property type="entry name" value="Rev_trsase/Diguanyl_cyclase"/>
</dbReference>
<dbReference type="AlphaFoldDB" id="A0A5D3E3D5"/>
<dbReference type="Gene3D" id="3.10.10.10">
    <property type="entry name" value="HIV Type 1 Reverse Transcriptase, subunit A, domain 1"/>
    <property type="match status" value="1"/>
</dbReference>
<dbReference type="PANTHER" id="PTHR24559">
    <property type="entry name" value="TRANSPOSON TY3-I GAG-POL POLYPROTEIN"/>
    <property type="match status" value="1"/>
</dbReference>
<dbReference type="Pfam" id="PF00078">
    <property type="entry name" value="RVT_1"/>
    <property type="match status" value="1"/>
</dbReference>
<comment type="caution">
    <text evidence="2">The sequence shown here is derived from an EMBL/GenBank/DDBJ whole genome shotgun (WGS) entry which is preliminary data.</text>
</comment>
<feature type="domain" description="Reverse transcriptase" evidence="1">
    <location>
        <begin position="165"/>
        <end position="222"/>
    </location>
</feature>
<gene>
    <name evidence="2" type="ORF">E5676_scaffold84664G00530</name>
</gene>
<dbReference type="PANTHER" id="PTHR24559:SF444">
    <property type="entry name" value="REVERSE TRANSCRIPTASE DOMAIN-CONTAINING PROTEIN"/>
    <property type="match status" value="1"/>
</dbReference>
<dbReference type="EMBL" id="SSTD01000331">
    <property type="protein sequence ID" value="TYK30633.1"/>
    <property type="molecule type" value="Genomic_DNA"/>
</dbReference>
<evidence type="ECO:0000259" key="1">
    <source>
        <dbReference type="Pfam" id="PF00078"/>
    </source>
</evidence>
<evidence type="ECO:0000313" key="2">
    <source>
        <dbReference type="EMBL" id="TYK30633.1"/>
    </source>
</evidence>
<organism evidence="2 3">
    <name type="scientific">Cucumis melo var. makuwa</name>
    <name type="common">Oriental melon</name>
    <dbReference type="NCBI Taxonomy" id="1194695"/>
    <lineage>
        <taxon>Eukaryota</taxon>
        <taxon>Viridiplantae</taxon>
        <taxon>Streptophyta</taxon>
        <taxon>Embryophyta</taxon>
        <taxon>Tracheophyta</taxon>
        <taxon>Spermatophyta</taxon>
        <taxon>Magnoliopsida</taxon>
        <taxon>eudicotyledons</taxon>
        <taxon>Gunneridae</taxon>
        <taxon>Pentapetalae</taxon>
        <taxon>rosids</taxon>
        <taxon>fabids</taxon>
        <taxon>Cucurbitales</taxon>
        <taxon>Cucurbitaceae</taxon>
        <taxon>Benincaseae</taxon>
        <taxon>Cucumis</taxon>
    </lineage>
</organism>
<dbReference type="InterPro" id="IPR000477">
    <property type="entry name" value="RT_dom"/>
</dbReference>
<dbReference type="SUPFAM" id="SSF56672">
    <property type="entry name" value="DNA/RNA polymerases"/>
    <property type="match status" value="1"/>
</dbReference>
<dbReference type="InterPro" id="IPR053134">
    <property type="entry name" value="RNA-dir_DNA_polymerase"/>
</dbReference>
<sequence length="225" mass="26194">MLVVRENGEELENIERNTLMLRLKEAGEYSKPTYERDFELWDNSWIRTAIKGKRVCGKNEMMVGEWKMKDSFLSLELEGVDVILRMQWLHCLGFNEVYRRNLVMTLQHKGRKVVIRGDPSLTKNRVSLKNMMKTCEADDQGFLVECQAVEGRPSTSPYSNPVLLVKKKDGSWRFCMDYRALNNVTIPDKFSMLVIKELFDELNGANMFSKIDLKVGYHQIAPERC</sequence>
<accession>A0A5D3E3D5</accession>